<keyword evidence="2" id="KW-1185">Reference proteome</keyword>
<evidence type="ECO:0000313" key="1">
    <source>
        <dbReference type="EMBL" id="KYO24657.1"/>
    </source>
</evidence>
<dbReference type="Proteomes" id="UP000050525">
    <property type="component" value="Unassembled WGS sequence"/>
</dbReference>
<accession>A0A151MJG7</accession>
<dbReference type="AlphaFoldDB" id="A0A151MJG7"/>
<reference evidence="1 2" key="1">
    <citation type="journal article" date="2012" name="Genome Biol.">
        <title>Sequencing three crocodilian genomes to illuminate the evolution of archosaurs and amniotes.</title>
        <authorList>
            <person name="St John J.A."/>
            <person name="Braun E.L."/>
            <person name="Isberg S.R."/>
            <person name="Miles L.G."/>
            <person name="Chong A.Y."/>
            <person name="Gongora J."/>
            <person name="Dalzell P."/>
            <person name="Moran C."/>
            <person name="Bed'hom B."/>
            <person name="Abzhanov A."/>
            <person name="Burgess S.C."/>
            <person name="Cooksey A.M."/>
            <person name="Castoe T.A."/>
            <person name="Crawford N.G."/>
            <person name="Densmore L.D."/>
            <person name="Drew J.C."/>
            <person name="Edwards S.V."/>
            <person name="Faircloth B.C."/>
            <person name="Fujita M.K."/>
            <person name="Greenwold M.J."/>
            <person name="Hoffmann F.G."/>
            <person name="Howard J.M."/>
            <person name="Iguchi T."/>
            <person name="Janes D.E."/>
            <person name="Khan S.Y."/>
            <person name="Kohno S."/>
            <person name="de Koning A.J."/>
            <person name="Lance S.L."/>
            <person name="McCarthy F.M."/>
            <person name="McCormack J.E."/>
            <person name="Merchant M.E."/>
            <person name="Peterson D.G."/>
            <person name="Pollock D.D."/>
            <person name="Pourmand N."/>
            <person name="Raney B.J."/>
            <person name="Roessler K.A."/>
            <person name="Sanford J.R."/>
            <person name="Sawyer R.H."/>
            <person name="Schmidt C.J."/>
            <person name="Triplett E.W."/>
            <person name="Tuberville T.D."/>
            <person name="Venegas-Anaya M."/>
            <person name="Howard J.T."/>
            <person name="Jarvis E.D."/>
            <person name="Guillette L.J.Jr."/>
            <person name="Glenn T.C."/>
            <person name="Green R.E."/>
            <person name="Ray D.A."/>
        </authorList>
    </citation>
    <scope>NUCLEOTIDE SEQUENCE [LARGE SCALE GENOMIC DNA]</scope>
    <source>
        <strain evidence="1">KSC_2009_1</strain>
    </source>
</reference>
<sequence length="83" mass="9352">MDCTVLLQSLLAVSEECVEDCLSGQVEDVACKDMWAQSKLTWDQVGLELLEEKVGWKVAWASRNMSSDCLLSLVCRMMCHHQS</sequence>
<protein>
    <submittedName>
        <fullName evidence="1">Uncharacterized protein</fullName>
    </submittedName>
</protein>
<evidence type="ECO:0000313" key="2">
    <source>
        <dbReference type="Proteomes" id="UP000050525"/>
    </source>
</evidence>
<organism evidence="1 2">
    <name type="scientific">Alligator mississippiensis</name>
    <name type="common">American alligator</name>
    <dbReference type="NCBI Taxonomy" id="8496"/>
    <lineage>
        <taxon>Eukaryota</taxon>
        <taxon>Metazoa</taxon>
        <taxon>Chordata</taxon>
        <taxon>Craniata</taxon>
        <taxon>Vertebrata</taxon>
        <taxon>Euteleostomi</taxon>
        <taxon>Archelosauria</taxon>
        <taxon>Archosauria</taxon>
        <taxon>Crocodylia</taxon>
        <taxon>Alligatoridae</taxon>
        <taxon>Alligatorinae</taxon>
        <taxon>Alligator</taxon>
    </lineage>
</organism>
<comment type="caution">
    <text evidence="1">The sequence shown here is derived from an EMBL/GenBank/DDBJ whole genome shotgun (WGS) entry which is preliminary data.</text>
</comment>
<dbReference type="EMBL" id="AKHW03006032">
    <property type="protein sequence ID" value="KYO24657.1"/>
    <property type="molecule type" value="Genomic_DNA"/>
</dbReference>
<proteinExistence type="predicted"/>
<gene>
    <name evidence="1" type="ORF">Y1Q_0017762</name>
</gene>
<name>A0A151MJG7_ALLMI</name>